<name>A0A077NLA9_XENBV</name>
<organism evidence="1">
    <name type="scientific">Xenorhabdus bovienii str. puntauvense</name>
    <dbReference type="NCBI Taxonomy" id="1398201"/>
    <lineage>
        <taxon>Bacteria</taxon>
        <taxon>Pseudomonadati</taxon>
        <taxon>Pseudomonadota</taxon>
        <taxon>Gammaproteobacteria</taxon>
        <taxon>Enterobacterales</taxon>
        <taxon>Morganellaceae</taxon>
        <taxon>Xenorhabdus</taxon>
    </lineage>
</organism>
<gene>
    <name evidence="1" type="ORF">XBP1_900005</name>
</gene>
<dbReference type="RefSeq" id="WP_051869106.1">
    <property type="nucleotide sequence ID" value="NZ_CAWLWN010000083.1"/>
</dbReference>
<comment type="caution">
    <text evidence="1">The sequence shown here is derived from an EMBL/GenBank/DDBJ whole genome shotgun (WGS) entry which is preliminary data.</text>
</comment>
<evidence type="ECO:0000313" key="1">
    <source>
        <dbReference type="EMBL" id="CDG99283.1"/>
    </source>
</evidence>
<dbReference type="EMBL" id="CBSW010000299">
    <property type="protein sequence ID" value="CDG99283.1"/>
    <property type="molecule type" value="Genomic_DNA"/>
</dbReference>
<accession>A0A077NLA9</accession>
<protein>
    <submittedName>
        <fullName evidence="1">Uncharacterized protein</fullName>
    </submittedName>
</protein>
<dbReference type="AlphaFoldDB" id="A0A077NLA9"/>
<dbReference type="HOGENOM" id="CLU_2014356_0_0_6"/>
<sequence>MIQNVIQSVNSDTELVLAFAPSINLSNAKYVISTTVPDTVSDGVRHMCAINAAIILFLQNMDRWMSENGKVEVEMPNGQKVTLDSIRALQAAVKNTVSAKGGNYPEYFRFKQVETHYPPSVML</sequence>
<dbReference type="Proteomes" id="UP000028511">
    <property type="component" value="Unassembled WGS sequence"/>
</dbReference>
<proteinExistence type="predicted"/>
<reference evidence="1" key="1">
    <citation type="submission" date="2013-07" db="EMBL/GenBank/DDBJ databases">
        <title>Sub-species coevolution in mutualistic symbiosis.</title>
        <authorList>
            <person name="Murfin K."/>
            <person name="Klassen J."/>
            <person name="Lee M."/>
            <person name="Forst S."/>
            <person name="Stock P."/>
            <person name="Goodrich-Blair H."/>
        </authorList>
    </citation>
    <scope>NUCLEOTIDE SEQUENCE [LARGE SCALE GENOMIC DNA]</scope>
    <source>
        <strain evidence="1">Puntauvense</strain>
    </source>
</reference>